<dbReference type="OrthoDB" id="8607783at2"/>
<reference evidence="1 2" key="1">
    <citation type="submission" date="2018-12" db="EMBL/GenBank/DDBJ databases">
        <authorList>
            <consortium name="Pathogen Informatics"/>
        </authorList>
    </citation>
    <scope>NUCLEOTIDE SEQUENCE [LARGE SCALE GENOMIC DNA]</scope>
    <source>
        <strain evidence="1 2">NCTC12742</strain>
    </source>
</reference>
<proteinExistence type="predicted"/>
<keyword evidence="2" id="KW-1185">Reference proteome</keyword>
<organism evidence="1 2">
    <name type="scientific">Neisseria weaveri</name>
    <dbReference type="NCBI Taxonomy" id="28091"/>
    <lineage>
        <taxon>Bacteria</taxon>
        <taxon>Pseudomonadati</taxon>
        <taxon>Pseudomonadota</taxon>
        <taxon>Betaproteobacteria</taxon>
        <taxon>Neisseriales</taxon>
        <taxon>Neisseriaceae</taxon>
        <taxon>Neisseria</taxon>
    </lineage>
</organism>
<evidence type="ECO:0000313" key="2">
    <source>
        <dbReference type="Proteomes" id="UP000272771"/>
    </source>
</evidence>
<gene>
    <name evidence="1" type="ORF">NCTC12742_00485</name>
</gene>
<protein>
    <submittedName>
        <fullName evidence="1">Uncharacterized protein</fullName>
    </submittedName>
</protein>
<dbReference type="EMBL" id="LR134533">
    <property type="protein sequence ID" value="VEJ50033.1"/>
    <property type="molecule type" value="Genomic_DNA"/>
</dbReference>
<sequence length="61" mass="6931">MKKRLLELMQYPCSAAFLADVMRVDEAAVKAELTKLERKGKIKKTVVYTVKNREGEEQCAA</sequence>
<name>A0A3S5B322_9NEIS</name>
<dbReference type="STRING" id="28091.SAMEA3174300_00801"/>
<dbReference type="Proteomes" id="UP000272771">
    <property type="component" value="Chromosome"/>
</dbReference>
<dbReference type="RefSeq" id="WP_004282971.1">
    <property type="nucleotide sequence ID" value="NZ_CAUJRG010000004.1"/>
</dbReference>
<evidence type="ECO:0000313" key="1">
    <source>
        <dbReference type="EMBL" id="VEJ50033.1"/>
    </source>
</evidence>
<dbReference type="AlphaFoldDB" id="A0A3S5B322"/>
<accession>A0A3S5B322</accession>